<accession>A0ABD3W432</accession>
<dbReference type="AlphaFoldDB" id="A0ABD3W432"/>
<reference evidence="1 2" key="1">
    <citation type="submission" date="2024-11" db="EMBL/GenBank/DDBJ databases">
        <title>Chromosome-level genome assembly of the freshwater bivalve Anodonta woodiana.</title>
        <authorList>
            <person name="Chen X."/>
        </authorList>
    </citation>
    <scope>NUCLEOTIDE SEQUENCE [LARGE SCALE GENOMIC DNA]</scope>
    <source>
        <strain evidence="1">MN2024</strain>
        <tissue evidence="1">Gills</tissue>
    </source>
</reference>
<evidence type="ECO:0000313" key="2">
    <source>
        <dbReference type="Proteomes" id="UP001634394"/>
    </source>
</evidence>
<comment type="caution">
    <text evidence="1">The sequence shown here is derived from an EMBL/GenBank/DDBJ whole genome shotgun (WGS) entry which is preliminary data.</text>
</comment>
<dbReference type="Gene3D" id="3.90.1750.10">
    <property type="entry name" value="Hect, E3 ligase catalytic domains"/>
    <property type="match status" value="1"/>
</dbReference>
<proteinExistence type="predicted"/>
<evidence type="ECO:0008006" key="3">
    <source>
        <dbReference type="Google" id="ProtNLM"/>
    </source>
</evidence>
<sequence>MKSPVLTNFLHIAIPFYLLFQLDLTVISYMSVDDLVQILPKLGDRIALKLFVDEEIKKKQESQYQGKERKTKLIQSLCAKLGIVKTRHCHDTAPAEFQDKRISESSLKWRKRTMARHCNRNAFKEKRKVELGWIHNGKQVRTAKEGGTRKIELPRNSRKEEVLDKAKTLFFPTNHAPLGSIVDFIFKLTDFSIREIQNETIEELYESSKVSLLRLYMVTEKKDSLSTESLTVQDQIMMLSEPLAEETTINVRETLHDSLESYHKPPVTFLNRKAKESNCEEAESIQITCPLDIAVTVHLESKEEFSFESVLKVTPSQSQPVAESIFESVETISTPSHALQLASFANMYANCTQNAIMPSVLLDSMLDQHSSDNEILFHPGDNHFNMTSELDDTVPLNESVKKVIVKRGHVFDDMMNYFLDANFDPRLNQLQVELVSERGEDAGGVFRDVVSEFWETFYIKHTVGSDIKIPTTVHIIRREHWEAVAKVLICGYEQEGYLPIQLSEAFLQRCINGKDVQDEQLLNTFLSSLPTMDREIFEIVLNDFDSVDEEDLYDVFSSYEARIMPRKDNIRNLLRDISHHQIVQKPSFVTECWSPLLQCFLRPLLPNTGLEEVYRDLHVTNKKVLNLPDDISKAEKLTLDALRQYIKSCNKDKLTAFLRFCTRSNLIVGKQIQVRLTPSMSVFTLRPIAHTCGCVLELSTSYDNFLLLREHFDNILDSKMLRMDII</sequence>
<dbReference type="Proteomes" id="UP001634394">
    <property type="component" value="Unassembled WGS sequence"/>
</dbReference>
<organism evidence="1 2">
    <name type="scientific">Sinanodonta woodiana</name>
    <name type="common">Chinese pond mussel</name>
    <name type="synonym">Anodonta woodiana</name>
    <dbReference type="NCBI Taxonomy" id="1069815"/>
    <lineage>
        <taxon>Eukaryota</taxon>
        <taxon>Metazoa</taxon>
        <taxon>Spiralia</taxon>
        <taxon>Lophotrochozoa</taxon>
        <taxon>Mollusca</taxon>
        <taxon>Bivalvia</taxon>
        <taxon>Autobranchia</taxon>
        <taxon>Heteroconchia</taxon>
        <taxon>Palaeoheterodonta</taxon>
        <taxon>Unionida</taxon>
        <taxon>Unionoidea</taxon>
        <taxon>Unionidae</taxon>
        <taxon>Unioninae</taxon>
        <taxon>Sinanodonta</taxon>
    </lineage>
</organism>
<name>A0ABD3W432_SINWO</name>
<protein>
    <recommendedName>
        <fullName evidence="3">HECT domain-containing protein</fullName>
    </recommendedName>
</protein>
<evidence type="ECO:0000313" key="1">
    <source>
        <dbReference type="EMBL" id="KAL3868610.1"/>
    </source>
</evidence>
<gene>
    <name evidence="1" type="ORF">ACJMK2_041406</name>
</gene>
<dbReference type="SUPFAM" id="SSF56204">
    <property type="entry name" value="Hect, E3 ligase catalytic domain"/>
    <property type="match status" value="1"/>
</dbReference>
<dbReference type="EMBL" id="JBJQND010000008">
    <property type="protein sequence ID" value="KAL3868610.1"/>
    <property type="molecule type" value="Genomic_DNA"/>
</dbReference>
<dbReference type="InterPro" id="IPR035983">
    <property type="entry name" value="Hect_E3_ubiquitin_ligase"/>
</dbReference>
<keyword evidence="2" id="KW-1185">Reference proteome</keyword>